<dbReference type="PANTHER" id="PTHR47837:SF2">
    <property type="entry name" value="GTP PYROPHOSPHOKINASE YWAC"/>
    <property type="match status" value="1"/>
</dbReference>
<evidence type="ECO:0000256" key="1">
    <source>
        <dbReference type="ARBA" id="ARBA00004976"/>
    </source>
</evidence>
<dbReference type="Gene3D" id="1.10.287.860">
    <property type="entry name" value="Nucleotidyltransferase"/>
    <property type="match status" value="1"/>
</dbReference>
<accession>A0A210P848</accession>
<dbReference type="UniPathway" id="UPA00908">
    <property type="reaction ID" value="UER00884"/>
</dbReference>
<dbReference type="GO" id="GO:0016301">
    <property type="term" value="F:kinase activity"/>
    <property type="evidence" value="ECO:0007669"/>
    <property type="project" value="UniProtKB-KW"/>
</dbReference>
<sequence length="242" mass="28290">MAAFLIIINFKRMESMILERSNTINLRELKSQLGDLDNRPDVQELSKMIKMYQLYQAGQKEISTKLENLDSEFQVNYDYNPIHHMESRMKKIQSLLEKAQRKGYDLTAESIQKNIYDIAGIRVVTNYIDDIYKIEKLLTSQTDVTLLRRKDYLKHPKASGYRSLHIVVKVPVFQSKGPIDVPVEIQIRTVGMDMWASLEHKLRYKTDSDSNLVDKYGDRLKGYADELEDIERGMQDIHKDLI</sequence>
<evidence type="ECO:0000313" key="4">
    <source>
        <dbReference type="Proteomes" id="UP000196649"/>
    </source>
</evidence>
<organism evidence="3 4">
    <name type="scientific">Companilactobacillus kimchii</name>
    <dbReference type="NCBI Taxonomy" id="2801452"/>
    <lineage>
        <taxon>Bacteria</taxon>
        <taxon>Bacillati</taxon>
        <taxon>Bacillota</taxon>
        <taxon>Bacilli</taxon>
        <taxon>Lactobacillales</taxon>
        <taxon>Lactobacillaceae</taxon>
        <taxon>Companilactobacillus</taxon>
    </lineage>
</organism>
<dbReference type="EMBL" id="MXAL01000008">
    <property type="protein sequence ID" value="OWF32659.1"/>
    <property type="molecule type" value="Genomic_DNA"/>
</dbReference>
<dbReference type="SUPFAM" id="SSF81301">
    <property type="entry name" value="Nucleotidyltransferase"/>
    <property type="match status" value="1"/>
</dbReference>
<dbReference type="Gene3D" id="3.30.460.10">
    <property type="entry name" value="Beta Polymerase, domain 2"/>
    <property type="match status" value="1"/>
</dbReference>
<dbReference type="Pfam" id="PF04607">
    <property type="entry name" value="RelA_SpoT"/>
    <property type="match status" value="1"/>
</dbReference>
<dbReference type="InterPro" id="IPR043519">
    <property type="entry name" value="NT_sf"/>
</dbReference>
<evidence type="ECO:0000259" key="2">
    <source>
        <dbReference type="SMART" id="SM00954"/>
    </source>
</evidence>
<dbReference type="EC" id="2.7.6.5" evidence="3"/>
<dbReference type="GO" id="GO:0008728">
    <property type="term" value="F:GTP diphosphokinase activity"/>
    <property type="evidence" value="ECO:0007669"/>
    <property type="project" value="UniProtKB-EC"/>
</dbReference>
<dbReference type="CDD" id="cd05399">
    <property type="entry name" value="NT_Rel-Spo_like"/>
    <property type="match status" value="1"/>
</dbReference>
<dbReference type="Proteomes" id="UP000196649">
    <property type="component" value="Unassembled WGS sequence"/>
</dbReference>
<dbReference type="InterPro" id="IPR052366">
    <property type="entry name" value="GTP_Pyrophosphokinase"/>
</dbReference>
<comment type="pathway">
    <text evidence="1">Purine metabolism; ppGpp biosynthesis; ppGpp from GTP: step 1/2.</text>
</comment>
<dbReference type="PANTHER" id="PTHR47837">
    <property type="entry name" value="GTP PYROPHOSPHOKINASE YJBM"/>
    <property type="match status" value="1"/>
</dbReference>
<gene>
    <name evidence="3" type="ORF">LKACC12383_01882</name>
</gene>
<comment type="caution">
    <text evidence="3">The sequence shown here is derived from an EMBL/GenBank/DDBJ whole genome shotgun (WGS) entry which is preliminary data.</text>
</comment>
<dbReference type="AlphaFoldDB" id="A0A210P848"/>
<keyword evidence="3" id="KW-0418">Kinase</keyword>
<dbReference type="InterPro" id="IPR007685">
    <property type="entry name" value="RelA_SpoT"/>
</dbReference>
<feature type="domain" description="RelA/SpoT" evidence="2">
    <location>
        <begin position="87"/>
        <end position="210"/>
    </location>
</feature>
<dbReference type="SMART" id="SM00954">
    <property type="entry name" value="RelA_SpoT"/>
    <property type="match status" value="1"/>
</dbReference>
<keyword evidence="3" id="KW-0808">Transferase</keyword>
<dbReference type="GO" id="GO:0015970">
    <property type="term" value="P:guanosine tetraphosphate biosynthetic process"/>
    <property type="evidence" value="ECO:0007669"/>
    <property type="project" value="UniProtKB-UniPathway"/>
</dbReference>
<protein>
    <submittedName>
        <fullName evidence="3">GTP diphosphokinase</fullName>
        <ecNumber evidence="3">2.7.6.5</ecNumber>
    </submittedName>
</protein>
<proteinExistence type="predicted"/>
<reference evidence="3 4" key="1">
    <citation type="submission" date="2017-03" db="EMBL/GenBank/DDBJ databases">
        <title>Genome sequence of Lactobacillus kimchii KACC 12383.</title>
        <authorList>
            <person name="Chun J."/>
        </authorList>
    </citation>
    <scope>NUCLEOTIDE SEQUENCE [LARGE SCALE GENOMIC DNA]</scope>
    <source>
        <strain evidence="3 4">KACC 12383</strain>
    </source>
</reference>
<name>A0A210P848_9LACO</name>
<evidence type="ECO:0000313" key="3">
    <source>
        <dbReference type="EMBL" id="OWF32659.1"/>
    </source>
</evidence>